<evidence type="ECO:0000256" key="1">
    <source>
        <dbReference type="SAM" id="MobiDB-lite"/>
    </source>
</evidence>
<feature type="transmembrane region" description="Helical" evidence="2">
    <location>
        <begin position="252"/>
        <end position="273"/>
    </location>
</feature>
<feature type="compositionally biased region" description="Low complexity" evidence="1">
    <location>
        <begin position="97"/>
        <end position="106"/>
    </location>
</feature>
<dbReference type="Gene3D" id="1.20.1250.20">
    <property type="entry name" value="MFS general substrate transporter like domains"/>
    <property type="match status" value="1"/>
</dbReference>
<reference evidence="3" key="1">
    <citation type="submission" date="2023-08" db="EMBL/GenBank/DDBJ databases">
        <authorList>
            <person name="Alioto T."/>
            <person name="Alioto T."/>
            <person name="Gomez Garrido J."/>
        </authorList>
    </citation>
    <scope>NUCLEOTIDE SEQUENCE</scope>
</reference>
<feature type="region of interest" description="Disordered" evidence="1">
    <location>
        <begin position="86"/>
        <end position="110"/>
    </location>
</feature>
<evidence type="ECO:0008006" key="5">
    <source>
        <dbReference type="Google" id="ProtNLM"/>
    </source>
</evidence>
<dbReference type="SUPFAM" id="SSF103473">
    <property type="entry name" value="MFS general substrate transporter"/>
    <property type="match status" value="1"/>
</dbReference>
<name>A0AA36FCM7_OCTVU</name>
<feature type="compositionally biased region" description="Polar residues" evidence="1">
    <location>
        <begin position="86"/>
        <end position="96"/>
    </location>
</feature>
<feature type="transmembrane region" description="Helical" evidence="2">
    <location>
        <begin position="15"/>
        <end position="38"/>
    </location>
</feature>
<dbReference type="InterPro" id="IPR040035">
    <property type="entry name" value="TMEM180"/>
</dbReference>
<sequence>MIEFLGDFKMANTGIPLDICYGSLSLFTTILHNIFLLYHVDMFVSFYKIDKLSFWIGESIFLVWNSLNDPLFGWLSDRQYLSPQPTASSFKSNEPYSKTNTGSSSSSKEENLYTYNKSKYSEKTFPSSYSNYSKISNRQSNQELLQSEPNSINASIISHRLNSLAWNGPLFAISFALFWVSWLSPGLQFVVCLCLYDSFLTSVDLQHNALLADLAISADVRTRLNACSAIFSAFGSVSVFVSYAVWHRENLVSFRAFCLFLSVLSILGFYVGIRLLRTAAIPLCSKTSSVTVENTQSKLSSSLNYLRHFGSCSKSSTDDLKNYVRQLTTHQNFIWFALMNLIQVFHCHFNSNFFPLFLDVILGKNGNSLGALLLGVSFVFPHINNLYFLSLCRRHGVYRVVLLMFVMKFLLTLTMCGIGSNCIWAICIYIASNRVFTEGTCKLLNLVVSDLVDEDCVIHSRHQPVSALIFGTVALLSKPGQTLAPLLGTWMLSWQTGHELFTAASSEVRSSDLSSDPKHRIACFNLLVYIPMVCATFQMLIWLLKFRLHGHRLHWIKAVRSGSSSLAV</sequence>
<accession>A0AA36FCM7</accession>
<keyword evidence="2" id="KW-1133">Transmembrane helix</keyword>
<evidence type="ECO:0000256" key="2">
    <source>
        <dbReference type="SAM" id="Phobius"/>
    </source>
</evidence>
<feature type="transmembrane region" description="Helical" evidence="2">
    <location>
        <begin position="401"/>
        <end position="431"/>
    </location>
</feature>
<organism evidence="3 4">
    <name type="scientific">Octopus vulgaris</name>
    <name type="common">Common octopus</name>
    <dbReference type="NCBI Taxonomy" id="6645"/>
    <lineage>
        <taxon>Eukaryota</taxon>
        <taxon>Metazoa</taxon>
        <taxon>Spiralia</taxon>
        <taxon>Lophotrochozoa</taxon>
        <taxon>Mollusca</taxon>
        <taxon>Cephalopoda</taxon>
        <taxon>Coleoidea</taxon>
        <taxon>Octopodiformes</taxon>
        <taxon>Octopoda</taxon>
        <taxon>Incirrata</taxon>
        <taxon>Octopodidae</taxon>
        <taxon>Octopus</taxon>
    </lineage>
</organism>
<keyword evidence="2" id="KW-0472">Membrane</keyword>
<evidence type="ECO:0000313" key="4">
    <source>
        <dbReference type="Proteomes" id="UP001162480"/>
    </source>
</evidence>
<keyword evidence="2" id="KW-0812">Transmembrane</keyword>
<feature type="transmembrane region" description="Helical" evidence="2">
    <location>
        <begin position="369"/>
        <end position="389"/>
    </location>
</feature>
<feature type="transmembrane region" description="Helical" evidence="2">
    <location>
        <begin position="333"/>
        <end position="357"/>
    </location>
</feature>
<dbReference type="EMBL" id="OX597827">
    <property type="protein sequence ID" value="CAI9733235.1"/>
    <property type="molecule type" value="Genomic_DNA"/>
</dbReference>
<dbReference type="AlphaFoldDB" id="A0AA36FCM7"/>
<feature type="transmembrane region" description="Helical" evidence="2">
    <location>
        <begin position="526"/>
        <end position="544"/>
    </location>
</feature>
<keyword evidence="4" id="KW-1185">Reference proteome</keyword>
<dbReference type="Proteomes" id="UP001162480">
    <property type="component" value="Chromosome 14"/>
</dbReference>
<protein>
    <recommendedName>
        <fullName evidence="5">Transmembrane protein 180</fullName>
    </recommendedName>
</protein>
<evidence type="ECO:0000313" key="3">
    <source>
        <dbReference type="EMBL" id="CAI9733235.1"/>
    </source>
</evidence>
<dbReference type="PANTHER" id="PTHR28658:SF3">
    <property type="entry name" value="TRANSMEMBRANE PROTEIN 180"/>
    <property type="match status" value="1"/>
</dbReference>
<dbReference type="InterPro" id="IPR036259">
    <property type="entry name" value="MFS_trans_sf"/>
</dbReference>
<dbReference type="PANTHER" id="PTHR28658">
    <property type="entry name" value="TRANSMEMBRANE PROTEIN 180"/>
    <property type="match status" value="1"/>
</dbReference>
<feature type="transmembrane region" description="Helical" evidence="2">
    <location>
        <begin position="226"/>
        <end position="246"/>
    </location>
</feature>
<proteinExistence type="predicted"/>
<gene>
    <name evidence="3" type="ORF">OCTVUL_1B007210</name>
</gene>